<proteinExistence type="predicted"/>
<dbReference type="PANTHER" id="PTHR47354">
    <property type="entry name" value="NADH OXIDOREDUCTASE HCR"/>
    <property type="match status" value="1"/>
</dbReference>
<dbReference type="InterPro" id="IPR039261">
    <property type="entry name" value="FNR_nucleotide-bd"/>
</dbReference>
<dbReference type="SUPFAM" id="SSF54292">
    <property type="entry name" value="2Fe-2S ferredoxin-like"/>
    <property type="match status" value="1"/>
</dbReference>
<evidence type="ECO:0000256" key="4">
    <source>
        <dbReference type="ARBA" id="ARBA00022723"/>
    </source>
</evidence>
<dbReference type="CDD" id="cd06214">
    <property type="entry name" value="PA_degradation_oxidoreductase_like"/>
    <property type="match status" value="1"/>
</dbReference>
<evidence type="ECO:0000256" key="6">
    <source>
        <dbReference type="ARBA" id="ARBA00023002"/>
    </source>
</evidence>
<dbReference type="PANTHER" id="PTHR47354:SF8">
    <property type="entry name" value="1,2-PHENYLACETYL-COA EPOXIDASE, SUBUNIT E"/>
    <property type="match status" value="1"/>
</dbReference>
<keyword evidence="5" id="KW-0274">FAD</keyword>
<dbReference type="PROSITE" id="PS51085">
    <property type="entry name" value="2FE2S_FER_2"/>
    <property type="match status" value="1"/>
</dbReference>
<keyword evidence="3" id="KW-0001">2Fe-2S</keyword>
<dbReference type="InterPro" id="IPR012675">
    <property type="entry name" value="Beta-grasp_dom_sf"/>
</dbReference>
<keyword evidence="2" id="KW-0285">Flavoprotein</keyword>
<feature type="domain" description="2Fe-2S ferredoxin-type" evidence="10">
    <location>
        <begin position="265"/>
        <end position="355"/>
    </location>
</feature>
<dbReference type="Pfam" id="PF00111">
    <property type="entry name" value="Fer2"/>
    <property type="match status" value="1"/>
</dbReference>
<dbReference type="EMBL" id="DROP01000167">
    <property type="protein sequence ID" value="HHI88793.1"/>
    <property type="molecule type" value="Genomic_DNA"/>
</dbReference>
<dbReference type="Proteomes" id="UP000885806">
    <property type="component" value="Unassembled WGS sequence"/>
</dbReference>
<dbReference type="SUPFAM" id="SSF52343">
    <property type="entry name" value="Ferredoxin reductase-like, C-terminal NADP-linked domain"/>
    <property type="match status" value="1"/>
</dbReference>
<dbReference type="InterPro" id="IPR050415">
    <property type="entry name" value="MRET"/>
</dbReference>
<evidence type="ECO:0000256" key="1">
    <source>
        <dbReference type="ARBA" id="ARBA00001974"/>
    </source>
</evidence>
<dbReference type="PROSITE" id="PS51384">
    <property type="entry name" value="FAD_FR"/>
    <property type="match status" value="1"/>
</dbReference>
<dbReference type="GO" id="GO:0051537">
    <property type="term" value="F:2 iron, 2 sulfur cluster binding"/>
    <property type="evidence" value="ECO:0007669"/>
    <property type="project" value="UniProtKB-KW"/>
</dbReference>
<comment type="cofactor">
    <cofactor evidence="1">
        <name>FAD</name>
        <dbReference type="ChEBI" id="CHEBI:57692"/>
    </cofactor>
</comment>
<evidence type="ECO:0000256" key="7">
    <source>
        <dbReference type="ARBA" id="ARBA00023004"/>
    </source>
</evidence>
<dbReference type="PRINTS" id="PR00371">
    <property type="entry name" value="FPNCR"/>
</dbReference>
<dbReference type="GO" id="GO:0050660">
    <property type="term" value="F:flavin adenine dinucleotide binding"/>
    <property type="evidence" value="ECO:0007669"/>
    <property type="project" value="TreeGrafter"/>
</dbReference>
<dbReference type="GO" id="GO:0046872">
    <property type="term" value="F:metal ion binding"/>
    <property type="evidence" value="ECO:0007669"/>
    <property type="project" value="UniProtKB-KW"/>
</dbReference>
<gene>
    <name evidence="12" type="ORF">ENK01_02470</name>
</gene>
<evidence type="ECO:0000256" key="5">
    <source>
        <dbReference type="ARBA" id="ARBA00022827"/>
    </source>
</evidence>
<dbReference type="InterPro" id="IPR001041">
    <property type="entry name" value="2Fe-2S_ferredoxin-type"/>
</dbReference>
<dbReference type="InterPro" id="IPR017938">
    <property type="entry name" value="Riboflavin_synthase-like_b-brl"/>
</dbReference>
<keyword evidence="7" id="KW-0408">Iron</keyword>
<protein>
    <submittedName>
        <fullName evidence="12">2Fe-2S iron-sulfur cluster binding domain-containing protein</fullName>
    </submittedName>
</protein>
<dbReference type="AlphaFoldDB" id="A0A7V5NWW4"/>
<comment type="caution">
    <text evidence="12">The sequence shown here is derived from an EMBL/GenBank/DDBJ whole genome shotgun (WGS) entry which is preliminary data.</text>
</comment>
<dbReference type="CDD" id="cd00207">
    <property type="entry name" value="fer2"/>
    <property type="match status" value="1"/>
</dbReference>
<organism evidence="12">
    <name type="scientific">Hellea balneolensis</name>
    <dbReference type="NCBI Taxonomy" id="287478"/>
    <lineage>
        <taxon>Bacteria</taxon>
        <taxon>Pseudomonadati</taxon>
        <taxon>Pseudomonadota</taxon>
        <taxon>Alphaproteobacteria</taxon>
        <taxon>Maricaulales</taxon>
        <taxon>Robiginitomaculaceae</taxon>
        <taxon>Hellea</taxon>
    </lineage>
</organism>
<dbReference type="Gene3D" id="3.10.20.30">
    <property type="match status" value="1"/>
</dbReference>
<dbReference type="InterPro" id="IPR006058">
    <property type="entry name" value="2Fe2S_fd_BS"/>
</dbReference>
<evidence type="ECO:0000256" key="9">
    <source>
        <dbReference type="ARBA" id="ARBA00034078"/>
    </source>
</evidence>
<evidence type="ECO:0000259" key="10">
    <source>
        <dbReference type="PROSITE" id="PS51085"/>
    </source>
</evidence>
<dbReference type="Gene3D" id="2.40.30.10">
    <property type="entry name" value="Translation factors"/>
    <property type="match status" value="1"/>
</dbReference>
<dbReference type="Pfam" id="PF00175">
    <property type="entry name" value="NAD_binding_1"/>
    <property type="match status" value="1"/>
</dbReference>
<dbReference type="Pfam" id="PF00970">
    <property type="entry name" value="FAD_binding_6"/>
    <property type="match status" value="1"/>
</dbReference>
<evidence type="ECO:0000256" key="2">
    <source>
        <dbReference type="ARBA" id="ARBA00022630"/>
    </source>
</evidence>
<keyword evidence="8" id="KW-0411">Iron-sulfur</keyword>
<comment type="cofactor">
    <cofactor evidence="9">
        <name>[2Fe-2S] cluster</name>
        <dbReference type="ChEBI" id="CHEBI:190135"/>
    </cofactor>
</comment>
<reference evidence="12" key="1">
    <citation type="journal article" date="2020" name="mSystems">
        <title>Genome- and Community-Level Interaction Insights into Carbon Utilization and Element Cycling Functions of Hydrothermarchaeota in Hydrothermal Sediment.</title>
        <authorList>
            <person name="Zhou Z."/>
            <person name="Liu Y."/>
            <person name="Xu W."/>
            <person name="Pan J."/>
            <person name="Luo Z.H."/>
            <person name="Li M."/>
        </authorList>
    </citation>
    <scope>NUCLEOTIDE SEQUENCE [LARGE SCALE GENOMIC DNA]</scope>
    <source>
        <strain evidence="12">HyVt-538</strain>
    </source>
</reference>
<evidence type="ECO:0000313" key="12">
    <source>
        <dbReference type="EMBL" id="HHI88793.1"/>
    </source>
</evidence>
<dbReference type="InterPro" id="IPR001433">
    <property type="entry name" value="OxRdtase_FAD/NAD-bd"/>
</dbReference>
<dbReference type="GO" id="GO:0016491">
    <property type="term" value="F:oxidoreductase activity"/>
    <property type="evidence" value="ECO:0007669"/>
    <property type="project" value="UniProtKB-KW"/>
</dbReference>
<accession>A0A7V5NWW4</accession>
<name>A0A7V5NWW4_9PROT</name>
<sequence>MSLGGRMSTFHRLKISKITQLTPDSVALGLELPEELQEQFRFIPGQHVIVRAKIDGRQVRRTYSFCSAPGEPLRLAVRRIEGGVFSGFVNKILKAGDRLDVSEPLGTFRLAPEEGQHYVGIAAGSGITPILSMIRSTLNQTQTGRFHLLYGNRDKAHTMFFDELAGLKDRYVNRLSLDLFFSQQAVDIPLLAGRITGDRLARIYQAMWAQEPPDGYYLCGPKAMVDDCRETLLALGVNAGDIHSELFFAEETAPVQRAHKGPAQAKIKIINDGRTFEIDYREEHGSLLDAALSAGLDVSYACKGGVCATCRAKVVEGRADMGTNYGLEPEEIKAGFILTCQSRPVSKTLTLSYDE</sequence>
<evidence type="ECO:0000259" key="11">
    <source>
        <dbReference type="PROSITE" id="PS51384"/>
    </source>
</evidence>
<evidence type="ECO:0000256" key="8">
    <source>
        <dbReference type="ARBA" id="ARBA00023014"/>
    </source>
</evidence>
<feature type="domain" description="FAD-binding FR-type" evidence="11">
    <location>
        <begin position="8"/>
        <end position="111"/>
    </location>
</feature>
<dbReference type="InterPro" id="IPR036010">
    <property type="entry name" value="2Fe-2S_ferredoxin-like_sf"/>
</dbReference>
<keyword evidence="6" id="KW-0560">Oxidoreductase</keyword>
<dbReference type="InterPro" id="IPR001709">
    <property type="entry name" value="Flavoprot_Pyr_Nucl_cyt_Rdtase"/>
</dbReference>
<keyword evidence="4" id="KW-0479">Metal-binding</keyword>
<dbReference type="PROSITE" id="PS00197">
    <property type="entry name" value="2FE2S_FER_1"/>
    <property type="match status" value="1"/>
</dbReference>
<dbReference type="SUPFAM" id="SSF63380">
    <property type="entry name" value="Riboflavin synthase domain-like"/>
    <property type="match status" value="1"/>
</dbReference>
<dbReference type="PRINTS" id="PR00410">
    <property type="entry name" value="PHEHYDRXLASE"/>
</dbReference>
<evidence type="ECO:0000256" key="3">
    <source>
        <dbReference type="ARBA" id="ARBA00022714"/>
    </source>
</evidence>
<dbReference type="Gene3D" id="3.40.50.80">
    <property type="entry name" value="Nucleotide-binding domain of ferredoxin-NADP reductase (FNR) module"/>
    <property type="match status" value="1"/>
</dbReference>
<dbReference type="InterPro" id="IPR008333">
    <property type="entry name" value="Cbr1-like_FAD-bd_dom"/>
</dbReference>
<dbReference type="InterPro" id="IPR017927">
    <property type="entry name" value="FAD-bd_FR_type"/>
</dbReference>